<dbReference type="EMBL" id="QGHT01000004">
    <property type="protein sequence ID" value="PWT43108.1"/>
    <property type="molecule type" value="Genomic_DNA"/>
</dbReference>
<evidence type="ECO:0000313" key="2">
    <source>
        <dbReference type="Proteomes" id="UP000245980"/>
    </source>
</evidence>
<evidence type="ECO:0000313" key="1">
    <source>
        <dbReference type="EMBL" id="PWT43108.1"/>
    </source>
</evidence>
<gene>
    <name evidence="1" type="ORF">DKZ22_01820</name>
</gene>
<dbReference type="AlphaFoldDB" id="A0A855XME0"/>
<accession>A0A855XME0</accession>
<reference evidence="1 2" key="1">
    <citation type="journal article" date="2018" name="Front. Microbiol.">
        <title>Comparative Genomics of the Herbivore Gut Symbiont Lactobacillus reuteri Reveals Genetic Diversity and Lifestyle Adaptation.</title>
        <authorList>
            <person name="Zhao J."/>
        </authorList>
    </citation>
    <scope>NUCLEOTIDE SEQUENCE [LARGE SCALE GENOMIC DNA]</scope>
    <source>
        <strain evidence="1 2">LR10</strain>
    </source>
</reference>
<dbReference type="Proteomes" id="UP000245980">
    <property type="component" value="Unassembled WGS sequence"/>
</dbReference>
<protein>
    <submittedName>
        <fullName evidence="1">Uncharacterized protein</fullName>
    </submittedName>
</protein>
<sequence>MKNKKNYPHYPKQKGSHYGTRPGIYLIDKTGHKVRLNVTCFSTEVLSNHLVLGDIEFQVTETMLSTIQNRRELFYE</sequence>
<proteinExistence type="predicted"/>
<comment type="caution">
    <text evidence="1">The sequence shown here is derived from an EMBL/GenBank/DDBJ whole genome shotgun (WGS) entry which is preliminary data.</text>
</comment>
<name>A0A855XME0_LIMRT</name>
<organism evidence="1 2">
    <name type="scientific">Limosilactobacillus reuteri</name>
    <name type="common">Lactobacillus reuteri</name>
    <dbReference type="NCBI Taxonomy" id="1598"/>
    <lineage>
        <taxon>Bacteria</taxon>
        <taxon>Bacillati</taxon>
        <taxon>Bacillota</taxon>
        <taxon>Bacilli</taxon>
        <taxon>Lactobacillales</taxon>
        <taxon>Lactobacillaceae</taxon>
        <taxon>Limosilactobacillus</taxon>
    </lineage>
</organism>
<dbReference type="RefSeq" id="WP_109883241.1">
    <property type="nucleotide sequence ID" value="NZ_QGHP01000003.1"/>
</dbReference>